<dbReference type="Gene3D" id="1.50.40.10">
    <property type="entry name" value="Mitochondrial carrier domain"/>
    <property type="match status" value="1"/>
</dbReference>
<evidence type="ECO:0008006" key="13">
    <source>
        <dbReference type="Google" id="ProtNLM"/>
    </source>
</evidence>
<evidence type="ECO:0000256" key="9">
    <source>
        <dbReference type="PROSITE-ProRule" id="PRU00282"/>
    </source>
</evidence>
<keyword evidence="2 10" id="KW-0813">Transport</keyword>
<keyword evidence="7" id="KW-0496">Mitochondrion</keyword>
<dbReference type="PANTHER" id="PTHR45829:SF4">
    <property type="entry name" value="MITOCHONDRIAL CARRIER PROTEIN RIM2"/>
    <property type="match status" value="1"/>
</dbReference>
<evidence type="ECO:0000256" key="4">
    <source>
        <dbReference type="ARBA" id="ARBA00022737"/>
    </source>
</evidence>
<sequence length="270" mass="30001">MPDAQHVRLQEKSWPHLVAGGAGGIATAIATAPLDVLRTRLQSNLYSHLRQRNAATTTPQASFVRVWLDHVKTKSQNVISTQKLQGWRGLYTGLGPSILGVAPATAIKFYTYGNCKRIYANWFHVEDNASSVHTAAATIRHRLHDLATATASNMLCKSSNKRAFGVFIVDSVRATSVSRRAPFISFFMKGSRRFPKAVSTYLRKSQIANYRHNIHHGTESYPTLELAAPLALQNLLPGLYGHVCVKLHCPVESSNIRRWFSVPERSGKKK</sequence>
<evidence type="ECO:0000256" key="6">
    <source>
        <dbReference type="ARBA" id="ARBA00022989"/>
    </source>
</evidence>
<comment type="similarity">
    <text evidence="10">Belongs to the mitochondrial carrier (TC 2.A.29) family.</text>
</comment>
<feature type="repeat" description="Solcar" evidence="9">
    <location>
        <begin position="11"/>
        <end position="118"/>
    </location>
</feature>
<evidence type="ECO:0000256" key="5">
    <source>
        <dbReference type="ARBA" id="ARBA00022792"/>
    </source>
</evidence>
<name>A0A4T0A0Q6_AURPU</name>
<dbReference type="InterPro" id="IPR018108">
    <property type="entry name" value="MCP_transmembrane"/>
</dbReference>
<feature type="non-terminal residue" evidence="11">
    <location>
        <position position="270"/>
    </location>
</feature>
<dbReference type="AlphaFoldDB" id="A0A4T0A0Q6"/>
<evidence type="ECO:0000256" key="3">
    <source>
        <dbReference type="ARBA" id="ARBA00022692"/>
    </source>
</evidence>
<gene>
    <name evidence="11" type="ORF">D6C83_08387</name>
</gene>
<evidence type="ECO:0000256" key="7">
    <source>
        <dbReference type="ARBA" id="ARBA00023128"/>
    </source>
</evidence>
<dbReference type="GO" id="GO:0005743">
    <property type="term" value="C:mitochondrial inner membrane"/>
    <property type="evidence" value="ECO:0007669"/>
    <property type="project" value="UniProtKB-SubCell"/>
</dbReference>
<reference evidence="11 12" key="1">
    <citation type="submission" date="2018-10" db="EMBL/GenBank/DDBJ databases">
        <title>Fifty Aureobasidium pullulans genomes reveal a recombining polyextremotolerant generalist.</title>
        <authorList>
            <person name="Gostincar C."/>
            <person name="Turk M."/>
            <person name="Zajc J."/>
            <person name="Gunde-Cimerman N."/>
        </authorList>
    </citation>
    <scope>NUCLEOTIDE SEQUENCE [LARGE SCALE GENOMIC DNA]</scope>
    <source>
        <strain evidence="11 12">EXF-3380</strain>
    </source>
</reference>
<dbReference type="GO" id="GO:0015218">
    <property type="term" value="F:pyrimidine nucleotide transmembrane transporter activity"/>
    <property type="evidence" value="ECO:0007669"/>
    <property type="project" value="InterPro"/>
</dbReference>
<keyword evidence="8 9" id="KW-0472">Membrane</keyword>
<dbReference type="EMBL" id="QZBU01004203">
    <property type="protein sequence ID" value="TIA13900.1"/>
    <property type="molecule type" value="Genomic_DNA"/>
</dbReference>
<comment type="caution">
    <text evidence="11">The sequence shown here is derived from an EMBL/GenBank/DDBJ whole genome shotgun (WGS) entry which is preliminary data.</text>
</comment>
<dbReference type="Pfam" id="PF00153">
    <property type="entry name" value="Mito_carr"/>
    <property type="match status" value="1"/>
</dbReference>
<evidence type="ECO:0000256" key="8">
    <source>
        <dbReference type="ARBA" id="ARBA00023136"/>
    </source>
</evidence>
<evidence type="ECO:0000256" key="1">
    <source>
        <dbReference type="ARBA" id="ARBA00004448"/>
    </source>
</evidence>
<dbReference type="InterPro" id="IPR049562">
    <property type="entry name" value="SLC25A33/36-like"/>
</dbReference>
<evidence type="ECO:0000256" key="10">
    <source>
        <dbReference type="RuleBase" id="RU000488"/>
    </source>
</evidence>
<keyword evidence="6" id="KW-1133">Transmembrane helix</keyword>
<dbReference type="InterPro" id="IPR023395">
    <property type="entry name" value="MCP_dom_sf"/>
</dbReference>
<keyword evidence="4" id="KW-0677">Repeat</keyword>
<proteinExistence type="inferred from homology"/>
<organism evidence="11 12">
    <name type="scientific">Aureobasidium pullulans</name>
    <name type="common">Black yeast</name>
    <name type="synonym">Pullularia pullulans</name>
    <dbReference type="NCBI Taxonomy" id="5580"/>
    <lineage>
        <taxon>Eukaryota</taxon>
        <taxon>Fungi</taxon>
        <taxon>Dikarya</taxon>
        <taxon>Ascomycota</taxon>
        <taxon>Pezizomycotina</taxon>
        <taxon>Dothideomycetes</taxon>
        <taxon>Dothideomycetidae</taxon>
        <taxon>Dothideales</taxon>
        <taxon>Saccotheciaceae</taxon>
        <taxon>Aureobasidium</taxon>
    </lineage>
</organism>
<keyword evidence="5" id="KW-0999">Mitochondrion inner membrane</keyword>
<dbReference type="SUPFAM" id="SSF103506">
    <property type="entry name" value="Mitochondrial carrier"/>
    <property type="match status" value="1"/>
</dbReference>
<accession>A0A4T0A0Q6</accession>
<evidence type="ECO:0000256" key="2">
    <source>
        <dbReference type="ARBA" id="ARBA00022448"/>
    </source>
</evidence>
<evidence type="ECO:0000313" key="11">
    <source>
        <dbReference type="EMBL" id="TIA13900.1"/>
    </source>
</evidence>
<protein>
    <recommendedName>
        <fullName evidence="13">Carrier protein Rim2p/Mrs12p</fullName>
    </recommendedName>
</protein>
<evidence type="ECO:0000313" key="12">
    <source>
        <dbReference type="Proteomes" id="UP000304947"/>
    </source>
</evidence>
<dbReference type="Proteomes" id="UP000304947">
    <property type="component" value="Unassembled WGS sequence"/>
</dbReference>
<dbReference type="PROSITE" id="PS50920">
    <property type="entry name" value="SOLCAR"/>
    <property type="match status" value="1"/>
</dbReference>
<dbReference type="PANTHER" id="PTHR45829">
    <property type="entry name" value="MITOCHONDRIAL CARRIER PROTEIN RIM2"/>
    <property type="match status" value="1"/>
</dbReference>
<comment type="subcellular location">
    <subcellularLocation>
        <location evidence="1">Mitochondrion inner membrane</location>
        <topology evidence="1">Multi-pass membrane protein</topology>
    </subcellularLocation>
</comment>
<keyword evidence="3 9" id="KW-0812">Transmembrane</keyword>
<dbReference type="GO" id="GO:1990519">
    <property type="term" value="P:pyrimidine nucleotide import into mitochondrion"/>
    <property type="evidence" value="ECO:0007669"/>
    <property type="project" value="TreeGrafter"/>
</dbReference>